<evidence type="ECO:0000256" key="2">
    <source>
        <dbReference type="ARBA" id="ARBA00022908"/>
    </source>
</evidence>
<keyword evidence="3 5" id="KW-0238">DNA-binding</keyword>
<dbReference type="EMBL" id="DXFZ01000021">
    <property type="protein sequence ID" value="HIW95175.1"/>
    <property type="molecule type" value="Genomic_DNA"/>
</dbReference>
<evidence type="ECO:0000256" key="3">
    <source>
        <dbReference type="ARBA" id="ARBA00023125"/>
    </source>
</evidence>
<dbReference type="InterPro" id="IPR010998">
    <property type="entry name" value="Integrase_recombinase_N"/>
</dbReference>
<evidence type="ECO:0000313" key="8">
    <source>
        <dbReference type="EMBL" id="HIW95175.1"/>
    </source>
</evidence>
<dbReference type="InterPro" id="IPR013762">
    <property type="entry name" value="Integrase-like_cat_sf"/>
</dbReference>
<protein>
    <submittedName>
        <fullName evidence="8">Site-specific integrase</fullName>
    </submittedName>
</protein>
<evidence type="ECO:0000259" key="6">
    <source>
        <dbReference type="PROSITE" id="PS51898"/>
    </source>
</evidence>
<dbReference type="Proteomes" id="UP000824189">
    <property type="component" value="Unassembled WGS sequence"/>
</dbReference>
<dbReference type="InterPro" id="IPR011010">
    <property type="entry name" value="DNA_brk_join_enz"/>
</dbReference>
<dbReference type="GO" id="GO:0003677">
    <property type="term" value="F:DNA binding"/>
    <property type="evidence" value="ECO:0007669"/>
    <property type="project" value="UniProtKB-UniRule"/>
</dbReference>
<accession>A0A9D1UQN2</accession>
<dbReference type="Pfam" id="PF14659">
    <property type="entry name" value="Phage_int_SAM_3"/>
    <property type="match status" value="1"/>
</dbReference>
<dbReference type="SUPFAM" id="SSF56349">
    <property type="entry name" value="DNA breaking-rejoining enzymes"/>
    <property type="match status" value="1"/>
</dbReference>
<dbReference type="InterPro" id="IPR002104">
    <property type="entry name" value="Integrase_catalytic"/>
</dbReference>
<dbReference type="PANTHER" id="PTHR30629:SF2">
    <property type="entry name" value="PROPHAGE INTEGRASE INTS-RELATED"/>
    <property type="match status" value="1"/>
</dbReference>
<dbReference type="Gene3D" id="1.10.150.130">
    <property type="match status" value="1"/>
</dbReference>
<evidence type="ECO:0000313" key="9">
    <source>
        <dbReference type="Proteomes" id="UP000824189"/>
    </source>
</evidence>
<feature type="domain" description="Core-binding (CB)" evidence="7">
    <location>
        <begin position="76"/>
        <end position="151"/>
    </location>
</feature>
<evidence type="ECO:0000256" key="4">
    <source>
        <dbReference type="ARBA" id="ARBA00023172"/>
    </source>
</evidence>
<dbReference type="GO" id="GO:0015074">
    <property type="term" value="P:DNA integration"/>
    <property type="evidence" value="ECO:0007669"/>
    <property type="project" value="UniProtKB-KW"/>
</dbReference>
<dbReference type="InterPro" id="IPR044068">
    <property type="entry name" value="CB"/>
</dbReference>
<reference evidence="8" key="1">
    <citation type="journal article" date="2021" name="PeerJ">
        <title>Extensive microbial diversity within the chicken gut microbiome revealed by metagenomics and culture.</title>
        <authorList>
            <person name="Gilroy R."/>
            <person name="Ravi A."/>
            <person name="Getino M."/>
            <person name="Pursley I."/>
            <person name="Horton D.L."/>
            <person name="Alikhan N.F."/>
            <person name="Baker D."/>
            <person name="Gharbi K."/>
            <person name="Hall N."/>
            <person name="Watson M."/>
            <person name="Adriaenssens E.M."/>
            <person name="Foster-Nyarko E."/>
            <person name="Jarju S."/>
            <person name="Secka A."/>
            <person name="Antonio M."/>
            <person name="Oren A."/>
            <person name="Chaudhuri R.R."/>
            <person name="La Ragione R."/>
            <person name="Hildebrand F."/>
            <person name="Pallen M.J."/>
        </authorList>
    </citation>
    <scope>NUCLEOTIDE SEQUENCE</scope>
    <source>
        <strain evidence="8">4376</strain>
    </source>
</reference>
<keyword evidence="2" id="KW-0229">DNA integration</keyword>
<proteinExistence type="inferred from homology"/>
<dbReference type="PANTHER" id="PTHR30629">
    <property type="entry name" value="PROPHAGE INTEGRASE"/>
    <property type="match status" value="1"/>
</dbReference>
<comment type="caution">
    <text evidence="8">The sequence shown here is derived from an EMBL/GenBank/DDBJ whole genome shotgun (WGS) entry which is preliminary data.</text>
</comment>
<evidence type="ECO:0000256" key="5">
    <source>
        <dbReference type="PROSITE-ProRule" id="PRU01248"/>
    </source>
</evidence>
<feature type="domain" description="Tyr recombinase" evidence="6">
    <location>
        <begin position="172"/>
        <end position="371"/>
    </location>
</feature>
<reference evidence="8" key="2">
    <citation type="submission" date="2021-04" db="EMBL/GenBank/DDBJ databases">
        <authorList>
            <person name="Gilroy R."/>
        </authorList>
    </citation>
    <scope>NUCLEOTIDE SEQUENCE</scope>
    <source>
        <strain evidence="8">4376</strain>
    </source>
</reference>
<gene>
    <name evidence="8" type="ORF">H9867_01615</name>
</gene>
<evidence type="ECO:0000256" key="1">
    <source>
        <dbReference type="ARBA" id="ARBA00008857"/>
    </source>
</evidence>
<dbReference type="AlphaFoldDB" id="A0A9D1UQN2"/>
<name>A0A9D1UQN2_9CORY</name>
<dbReference type="GO" id="GO:0006310">
    <property type="term" value="P:DNA recombination"/>
    <property type="evidence" value="ECO:0007669"/>
    <property type="project" value="UniProtKB-KW"/>
</dbReference>
<comment type="similarity">
    <text evidence="1">Belongs to the 'phage' integrase family.</text>
</comment>
<dbReference type="PROSITE" id="PS51898">
    <property type="entry name" value="TYR_RECOMBINASE"/>
    <property type="match status" value="1"/>
</dbReference>
<dbReference type="PROSITE" id="PS51900">
    <property type="entry name" value="CB"/>
    <property type="match status" value="1"/>
</dbReference>
<dbReference type="InterPro" id="IPR050808">
    <property type="entry name" value="Phage_Integrase"/>
</dbReference>
<keyword evidence="4" id="KW-0233">DNA recombination</keyword>
<dbReference type="InterPro" id="IPR004107">
    <property type="entry name" value="Integrase_SAM-like_N"/>
</dbReference>
<dbReference type="Gene3D" id="1.10.443.10">
    <property type="entry name" value="Intergrase catalytic core"/>
    <property type="match status" value="1"/>
</dbReference>
<dbReference type="CDD" id="cd01189">
    <property type="entry name" value="INT_ICEBs1_C_like"/>
    <property type="match status" value="1"/>
</dbReference>
<dbReference type="Pfam" id="PF00589">
    <property type="entry name" value="Phage_integrase"/>
    <property type="match status" value="1"/>
</dbReference>
<organism evidence="8 9">
    <name type="scientific">Candidatus Corynebacterium gallistercoris</name>
    <dbReference type="NCBI Taxonomy" id="2838530"/>
    <lineage>
        <taxon>Bacteria</taxon>
        <taxon>Bacillati</taxon>
        <taxon>Actinomycetota</taxon>
        <taxon>Actinomycetes</taxon>
        <taxon>Mycobacteriales</taxon>
        <taxon>Corynebacteriaceae</taxon>
        <taxon>Corynebacterium</taxon>
    </lineage>
</organism>
<evidence type="ECO:0000259" key="7">
    <source>
        <dbReference type="PROSITE" id="PS51900"/>
    </source>
</evidence>
<sequence length="377" mass="41593">MTRGRPATPLGTLGTIHTTQLPNGTWQADARYRTTTGQTKRLRARAKSKTAAERALKEKARDKAATTTIQNLTNTSTLTALLNHWLPRHNVTETTRTTYAKAIRLHITPTIGHARLNEITTPMLQTFLEQHPPGTAKTCRAVLSAALGQAVRWGLITHNPTTNTNPPHREKKNPDALTDEQIQAYRTAIRTWCGTNTHGQQRGDGLPEIIDVLIGTGLRIGECLALRWQDVDLDAGTITITGTIDKETGTRVERTKTPTSRRTIHAAPIALQALKDQRAKGYEQYLGEAVFPSYRGGYRTVINVNRQLRLARPPELAWVTPRSFRSTVSTRIEQEYGLLAASRHLGHASTAVTESAYLSRPAVQPDYTSALTVPPGD</sequence>